<sequence length="173" mass="18658">MKRQKMPGISMIPALALLSIVAQDAHAATDCLPVSGDMRSEVQAALSRRAITIIERARQPGYATDPELGRLVADQVMASTGAGDVGVSLPPGMGALHSVAASITATEYRYLGWDYLDGPFSGCVAVKIAVEFFDRASGTSWPVEFQFDNGRLRSLSTWRRSAVWGRLSDKGRE</sequence>
<evidence type="ECO:0000256" key="1">
    <source>
        <dbReference type="SAM" id="SignalP"/>
    </source>
</evidence>
<gene>
    <name evidence="2" type="ORF">KY084_10860</name>
</gene>
<dbReference type="RefSeq" id="WP_219238481.1">
    <property type="nucleotide sequence ID" value="NZ_JAHWZX010000009.1"/>
</dbReference>
<dbReference type="Proteomes" id="UP001197214">
    <property type="component" value="Unassembled WGS sequence"/>
</dbReference>
<feature type="chain" id="PRO_5045796719" evidence="1">
    <location>
        <begin position="28"/>
        <end position="173"/>
    </location>
</feature>
<comment type="caution">
    <text evidence="2">The sequence shown here is derived from an EMBL/GenBank/DDBJ whole genome shotgun (WGS) entry which is preliminary data.</text>
</comment>
<accession>A0ABS6XME3</accession>
<reference evidence="2 3" key="1">
    <citation type="submission" date="2021-07" db="EMBL/GenBank/DDBJ databases">
        <title>Stakelama flava sp. nov., a novel endophytic bacterium isolated from branch of Kandelia candel.</title>
        <authorList>
            <person name="Tuo L."/>
        </authorList>
    </citation>
    <scope>NUCLEOTIDE SEQUENCE [LARGE SCALE GENOMIC DNA]</scope>
    <source>
        <strain evidence="2 3">CBK3Z-3</strain>
    </source>
</reference>
<keyword evidence="1" id="KW-0732">Signal</keyword>
<name>A0ABS6XME3_9SPHN</name>
<evidence type="ECO:0000313" key="2">
    <source>
        <dbReference type="EMBL" id="MBW4331372.1"/>
    </source>
</evidence>
<organism evidence="2 3">
    <name type="scientific">Stakelama flava</name>
    <dbReference type="NCBI Taxonomy" id="2860338"/>
    <lineage>
        <taxon>Bacteria</taxon>
        <taxon>Pseudomonadati</taxon>
        <taxon>Pseudomonadota</taxon>
        <taxon>Alphaproteobacteria</taxon>
        <taxon>Sphingomonadales</taxon>
        <taxon>Sphingomonadaceae</taxon>
        <taxon>Stakelama</taxon>
    </lineage>
</organism>
<proteinExistence type="predicted"/>
<dbReference type="EMBL" id="JAHWZX010000009">
    <property type="protein sequence ID" value="MBW4331372.1"/>
    <property type="molecule type" value="Genomic_DNA"/>
</dbReference>
<evidence type="ECO:0000313" key="3">
    <source>
        <dbReference type="Proteomes" id="UP001197214"/>
    </source>
</evidence>
<feature type="signal peptide" evidence="1">
    <location>
        <begin position="1"/>
        <end position="27"/>
    </location>
</feature>
<keyword evidence="3" id="KW-1185">Reference proteome</keyword>
<protein>
    <submittedName>
        <fullName evidence="2">Uncharacterized protein</fullName>
    </submittedName>
</protein>